<evidence type="ECO:0000313" key="4">
    <source>
        <dbReference type="Proteomes" id="UP000319213"/>
    </source>
</evidence>
<organism evidence="3 4">
    <name type="scientific">Thermopolyspora flexuosa</name>
    <dbReference type="NCBI Taxonomy" id="103836"/>
    <lineage>
        <taxon>Bacteria</taxon>
        <taxon>Bacillati</taxon>
        <taxon>Actinomycetota</taxon>
        <taxon>Actinomycetes</taxon>
        <taxon>Streptosporangiales</taxon>
        <taxon>Streptosporangiaceae</taxon>
        <taxon>Thermopolyspora</taxon>
    </lineage>
</organism>
<dbReference type="GO" id="GO:0005840">
    <property type="term" value="C:ribosome"/>
    <property type="evidence" value="ECO:0007669"/>
    <property type="project" value="UniProtKB-KW"/>
</dbReference>
<dbReference type="InterPro" id="IPR000182">
    <property type="entry name" value="GNAT_dom"/>
</dbReference>
<reference evidence="3 4" key="1">
    <citation type="submission" date="2019-06" db="EMBL/GenBank/DDBJ databases">
        <title>Sequencing the genomes of 1000 actinobacteria strains.</title>
        <authorList>
            <person name="Klenk H.-P."/>
        </authorList>
    </citation>
    <scope>NUCLEOTIDE SEQUENCE [LARGE SCALE GENOMIC DNA]</scope>
    <source>
        <strain evidence="3 4">DSM 43186</strain>
    </source>
</reference>
<dbReference type="Pfam" id="PF00583">
    <property type="entry name" value="Acetyltransf_1"/>
    <property type="match status" value="1"/>
</dbReference>
<dbReference type="PANTHER" id="PTHR13947">
    <property type="entry name" value="GNAT FAMILY N-ACETYLTRANSFERASE"/>
    <property type="match status" value="1"/>
</dbReference>
<keyword evidence="3" id="KW-0687">Ribonucleoprotein</keyword>
<dbReference type="OrthoDB" id="9796381at2"/>
<keyword evidence="4" id="KW-1185">Reference proteome</keyword>
<dbReference type="RefSeq" id="WP_142258593.1">
    <property type="nucleotide sequence ID" value="NZ_BMPV01000006.1"/>
</dbReference>
<protein>
    <submittedName>
        <fullName evidence="3">Ribosomal protein S18 acetylase RimI-like enzyme</fullName>
    </submittedName>
</protein>
<evidence type="ECO:0000259" key="2">
    <source>
        <dbReference type="PROSITE" id="PS51186"/>
    </source>
</evidence>
<dbReference type="PROSITE" id="PS51186">
    <property type="entry name" value="GNAT"/>
    <property type="match status" value="1"/>
</dbReference>
<name>A0A543IV14_9ACTN</name>
<dbReference type="EMBL" id="VFPQ01000001">
    <property type="protein sequence ID" value="TQM74418.1"/>
    <property type="molecule type" value="Genomic_DNA"/>
</dbReference>
<evidence type="ECO:0000313" key="3">
    <source>
        <dbReference type="EMBL" id="TQM74418.1"/>
    </source>
</evidence>
<dbReference type="InterPro" id="IPR050769">
    <property type="entry name" value="NAT_camello-type"/>
</dbReference>
<dbReference type="GO" id="GO:0008080">
    <property type="term" value="F:N-acetyltransferase activity"/>
    <property type="evidence" value="ECO:0007669"/>
    <property type="project" value="InterPro"/>
</dbReference>
<dbReference type="Gene3D" id="3.40.630.30">
    <property type="match status" value="1"/>
</dbReference>
<dbReference type="SUPFAM" id="SSF55729">
    <property type="entry name" value="Acyl-CoA N-acyltransferases (Nat)"/>
    <property type="match status" value="1"/>
</dbReference>
<dbReference type="InterPro" id="IPR016181">
    <property type="entry name" value="Acyl_CoA_acyltransferase"/>
</dbReference>
<dbReference type="PANTHER" id="PTHR13947:SF37">
    <property type="entry name" value="LD18367P"/>
    <property type="match status" value="1"/>
</dbReference>
<feature type="domain" description="N-acetyltransferase" evidence="2">
    <location>
        <begin position="3"/>
        <end position="155"/>
    </location>
</feature>
<comment type="caution">
    <text evidence="3">The sequence shown here is derived from an EMBL/GenBank/DDBJ whole genome shotgun (WGS) entry which is preliminary data.</text>
</comment>
<dbReference type="Proteomes" id="UP000319213">
    <property type="component" value="Unassembled WGS sequence"/>
</dbReference>
<keyword evidence="3" id="KW-0689">Ribosomal protein</keyword>
<dbReference type="AlphaFoldDB" id="A0A543IV14"/>
<dbReference type="CDD" id="cd04301">
    <property type="entry name" value="NAT_SF"/>
    <property type="match status" value="1"/>
</dbReference>
<evidence type="ECO:0000256" key="1">
    <source>
        <dbReference type="ARBA" id="ARBA00022679"/>
    </source>
</evidence>
<keyword evidence="1" id="KW-0808">Transferase</keyword>
<proteinExistence type="predicted"/>
<sequence>MSLRIRRYRWSDLEAVCALNRIGLAQVGLAPGDGVYYDHDLPRIHEIYLNGQGEFLVGLVDGRIVAMGGLRRVTEHEAELCRMRVHPEYQRRGYGTRILLRLEERAVRLGYRRLICDTTSNQLAAMALYRRHGWLETGRRRIGALTVVYFEKELHPEADEHDLPAVSENA</sequence>
<accession>A0A543IV14</accession>
<gene>
    <name evidence="3" type="ORF">FHX40_1089</name>
</gene>